<dbReference type="PANTHER" id="PTHR40257:SF1">
    <property type="entry name" value="DUF1330 DOMAIN-CONTAINING PROTEIN"/>
    <property type="match status" value="1"/>
</dbReference>
<evidence type="ECO:0000313" key="2">
    <source>
        <dbReference type="Proteomes" id="UP000717995"/>
    </source>
</evidence>
<comment type="caution">
    <text evidence="1">The sequence shown here is derived from an EMBL/GenBank/DDBJ whole genome shotgun (WGS) entry which is preliminary data.</text>
</comment>
<proteinExistence type="predicted"/>
<dbReference type="InterPro" id="IPR011008">
    <property type="entry name" value="Dimeric_a/b-barrel"/>
</dbReference>
<gene>
    <name evidence="1" type="ORF">JQX08_17605</name>
</gene>
<dbReference type="RefSeq" id="WP_205349715.1">
    <property type="nucleotide sequence ID" value="NZ_JAFEUP010000005.1"/>
</dbReference>
<dbReference type="PANTHER" id="PTHR40257">
    <property type="match status" value="1"/>
</dbReference>
<reference evidence="1 2" key="1">
    <citation type="submission" date="2021-02" db="EMBL/GenBank/DDBJ databases">
        <authorList>
            <person name="Lee D.-H."/>
        </authorList>
    </citation>
    <scope>NUCLEOTIDE SEQUENCE [LARGE SCALE GENOMIC DNA]</scope>
    <source>
        <strain evidence="1 2">UL073</strain>
    </source>
</reference>
<protein>
    <submittedName>
        <fullName evidence="1">DUF1330 domain-containing protein</fullName>
    </submittedName>
</protein>
<dbReference type="Proteomes" id="UP000717995">
    <property type="component" value="Unassembled WGS sequence"/>
</dbReference>
<sequence>MPSIDPTREQLKTFVERMPDDTPILMLNLLRFREQAAYPADSTHSPCSGRVAYARYSLTALAKVQALGGEVQALAAAHATLIAPPGEDWDELLLVRYPSKAAFLGMLADPEYRAATVHRTAALADARLIGTTPRHEPAGEYPQPFA</sequence>
<dbReference type="Gene3D" id="3.30.70.100">
    <property type="match status" value="1"/>
</dbReference>
<dbReference type="EMBL" id="JAFEUP010000005">
    <property type="protein sequence ID" value="MBM7062532.1"/>
    <property type="molecule type" value="Genomic_DNA"/>
</dbReference>
<evidence type="ECO:0000313" key="1">
    <source>
        <dbReference type="EMBL" id="MBM7062532.1"/>
    </source>
</evidence>
<keyword evidence="2" id="KW-1185">Reference proteome</keyword>
<name>A0ABS2IHI9_9GAMM</name>
<dbReference type="SUPFAM" id="SSF54909">
    <property type="entry name" value="Dimeric alpha+beta barrel"/>
    <property type="match status" value="1"/>
</dbReference>
<organism evidence="1 2">
    <name type="scientific">Zestomonas insulae</name>
    <dbReference type="NCBI Taxonomy" id="2809017"/>
    <lineage>
        <taxon>Bacteria</taxon>
        <taxon>Pseudomonadati</taxon>
        <taxon>Pseudomonadota</taxon>
        <taxon>Gammaproteobacteria</taxon>
        <taxon>Pseudomonadales</taxon>
        <taxon>Pseudomonadaceae</taxon>
        <taxon>Zestomonas</taxon>
    </lineage>
</organism>
<accession>A0ABS2IHI9</accession>